<evidence type="ECO:0000313" key="2">
    <source>
        <dbReference type="Proteomes" id="UP000199071"/>
    </source>
</evidence>
<dbReference type="EMBL" id="FMXQ01000012">
    <property type="protein sequence ID" value="SDB56539.1"/>
    <property type="molecule type" value="Genomic_DNA"/>
</dbReference>
<evidence type="ECO:0000313" key="1">
    <source>
        <dbReference type="EMBL" id="SDB56539.1"/>
    </source>
</evidence>
<name>A0A1G6EGE5_9HYPH</name>
<sequence>MNLFRKLIIGRPRGFDRAVTPTFGETLVWYGSITTADRLFTGERIPTGQLAFHVFFFDFDDIRYEFKVIDEEQVLDYAQDRAYRAWFDTKTRKRCWFDGEERKVLVSDPEDDDDDED</sequence>
<accession>A0A1G6EGE5</accession>
<dbReference type="STRING" id="665467.SAMN02982931_04493"/>
<dbReference type="RefSeq" id="WP_090880559.1">
    <property type="nucleotide sequence ID" value="NZ_FMXQ01000012.1"/>
</dbReference>
<dbReference type="AlphaFoldDB" id="A0A1G6EGE5"/>
<reference evidence="1 2" key="1">
    <citation type="submission" date="2016-10" db="EMBL/GenBank/DDBJ databases">
        <authorList>
            <person name="de Groot N.N."/>
        </authorList>
    </citation>
    <scope>NUCLEOTIDE SEQUENCE [LARGE SCALE GENOMIC DNA]</scope>
    <source>
        <strain evidence="1 2">ATCC 35022</strain>
    </source>
</reference>
<proteinExistence type="predicted"/>
<dbReference type="Proteomes" id="UP000199071">
    <property type="component" value="Unassembled WGS sequence"/>
</dbReference>
<organism evidence="1 2">
    <name type="scientific">Bauldia litoralis</name>
    <dbReference type="NCBI Taxonomy" id="665467"/>
    <lineage>
        <taxon>Bacteria</taxon>
        <taxon>Pseudomonadati</taxon>
        <taxon>Pseudomonadota</taxon>
        <taxon>Alphaproteobacteria</taxon>
        <taxon>Hyphomicrobiales</taxon>
        <taxon>Kaistiaceae</taxon>
        <taxon>Bauldia</taxon>
    </lineage>
</organism>
<keyword evidence="2" id="KW-1185">Reference proteome</keyword>
<gene>
    <name evidence="1" type="ORF">SAMN02982931_04493</name>
</gene>
<protein>
    <submittedName>
        <fullName evidence="1">Uncharacterized protein</fullName>
    </submittedName>
</protein>